<protein>
    <submittedName>
        <fullName evidence="1">Unannotated protein</fullName>
    </submittedName>
</protein>
<dbReference type="AlphaFoldDB" id="A0A6J7I3P8"/>
<organism evidence="1">
    <name type="scientific">freshwater metagenome</name>
    <dbReference type="NCBI Taxonomy" id="449393"/>
    <lineage>
        <taxon>unclassified sequences</taxon>
        <taxon>metagenomes</taxon>
        <taxon>ecological metagenomes</taxon>
    </lineage>
</organism>
<evidence type="ECO:0000313" key="1">
    <source>
        <dbReference type="EMBL" id="CAB4925304.1"/>
    </source>
</evidence>
<accession>A0A6J7I3P8</accession>
<name>A0A6J7I3P8_9ZZZZ</name>
<gene>
    <name evidence="1" type="ORF">UFOPK3472_03796</name>
</gene>
<proteinExistence type="predicted"/>
<sequence>MSGADRKRCVRDTFGGKAGVMAGPTDEEVLAFVVRWLPYGGPAPSDIFVQFGMSVDQFKRLLAAVIDSADDAGTVADHRVAMMDYLRRPSQVHDVRWGQ</sequence>
<reference evidence="1" key="1">
    <citation type="submission" date="2020-05" db="EMBL/GenBank/DDBJ databases">
        <authorList>
            <person name="Chiriac C."/>
            <person name="Salcher M."/>
            <person name="Ghai R."/>
            <person name="Kavagutti S V."/>
        </authorList>
    </citation>
    <scope>NUCLEOTIDE SEQUENCE</scope>
</reference>
<dbReference type="EMBL" id="CAFBLX010000406">
    <property type="protein sequence ID" value="CAB4925304.1"/>
    <property type="molecule type" value="Genomic_DNA"/>
</dbReference>